<dbReference type="WormBase" id="Bm9403">
    <property type="protein sequence ID" value="BM10752"/>
    <property type="gene ID" value="WBGene00229664"/>
</dbReference>
<keyword evidence="3" id="KW-1185">Reference proteome</keyword>
<proteinExistence type="predicted"/>
<evidence type="ECO:0000313" key="1">
    <source>
        <dbReference type="EMBL" id="CDP93820.1"/>
    </source>
</evidence>
<evidence type="ECO:0000313" key="5">
    <source>
        <dbReference type="WormBase" id="Bm9403"/>
    </source>
</evidence>
<accession>A0A4E9FSF6</accession>
<dbReference type="RefSeq" id="XP_042937070.1">
    <property type="nucleotide sequence ID" value="XM_043081136.1"/>
</dbReference>
<dbReference type="WBParaSite" id="Bm9403.1">
    <property type="protein sequence ID" value="Bm9403.1"/>
    <property type="gene ID" value="WBGene00229664"/>
</dbReference>
<dbReference type="EMBL" id="CAAKNF010000195">
    <property type="protein sequence ID" value="VIO97470.1"/>
    <property type="molecule type" value="Genomic_DNA"/>
</dbReference>
<dbReference type="GeneID" id="66060415"/>
<reference evidence="4" key="4">
    <citation type="submission" date="2019-12" db="UniProtKB">
        <authorList>
            <consortium name="WormBaseParasite"/>
        </authorList>
    </citation>
    <scope>IDENTIFICATION</scope>
</reference>
<name>A0A0J9XS34_BRUMA</name>
<sequence length="94" mass="10776">MQHRWLNSALRTHALNRQTDTSAQTVRRELCEGAAISRTLLRSLHPTATPRSVRWPPHRRRLRQCTPCTRCCGRSSFAGASFGRTRLSVSTFVW</sequence>
<dbReference type="CTD" id="66060415"/>
<gene>
    <name evidence="1 4 5" type="ORF">Bm9403</name>
    <name evidence="2" type="ORF">BM_BM9403</name>
    <name evidence="1" type="ORF">BM_Bm9403</name>
</gene>
<evidence type="ECO:0000313" key="4">
    <source>
        <dbReference type="WBParaSite" id="Bm9403.1"/>
    </source>
</evidence>
<dbReference type="Proteomes" id="UP000006672">
    <property type="component" value="Unassembled WGS sequence"/>
</dbReference>
<evidence type="ECO:0000313" key="2">
    <source>
        <dbReference type="EMBL" id="VIO97470.1"/>
    </source>
</evidence>
<reference evidence="2" key="3">
    <citation type="submission" date="2019-04" db="EMBL/GenBank/DDBJ databases">
        <authorList>
            <person name="Howe K."/>
            <person name="Paulini M."/>
            <person name="Williams G."/>
        </authorList>
    </citation>
    <scope>NUCLEOTIDE SEQUENCE [LARGE SCALE GENOMIC DNA]</scope>
    <source>
        <strain evidence="2">FR3</strain>
    </source>
</reference>
<accession>A0A0J9XS34</accession>
<evidence type="ECO:0000313" key="3">
    <source>
        <dbReference type="Proteomes" id="UP000006672"/>
    </source>
</evidence>
<protein>
    <submittedName>
        <fullName evidence="1 4">Bm9403</fullName>
    </submittedName>
</protein>
<reference evidence="1" key="2">
    <citation type="submission" date="2012-12" db="EMBL/GenBank/DDBJ databases">
        <authorList>
            <person name="Gao Y.W."/>
            <person name="Fan S.T."/>
            <person name="Sun H.T."/>
            <person name="Wang Z."/>
            <person name="Gao X.L."/>
            <person name="Li Y.G."/>
            <person name="Wang T.C."/>
            <person name="Zhang K."/>
            <person name="Xu W.W."/>
            <person name="Yu Z.J."/>
            <person name="Xia X.Z."/>
        </authorList>
    </citation>
    <scope>NUCLEOTIDE SEQUENCE</scope>
    <source>
        <strain evidence="1">FR3</strain>
    </source>
</reference>
<dbReference type="EMBL" id="LN856907">
    <property type="protein sequence ID" value="CDP93820.1"/>
    <property type="molecule type" value="Genomic_DNA"/>
</dbReference>
<dbReference type="AlphaFoldDB" id="A0A0J9XS34"/>
<reference evidence="1 3" key="1">
    <citation type="journal article" date="2007" name="Science">
        <title>Draft genome of the filarial nematode parasite Brugia malayi.</title>
        <authorList>
            <person name="Ghedin E."/>
            <person name="Wang S."/>
            <person name="Spiro D."/>
            <person name="Caler E."/>
            <person name="Zhao Q."/>
            <person name="Crabtree J."/>
            <person name="Allen J.E."/>
            <person name="Delcher A.L."/>
            <person name="Guiliano D.B."/>
            <person name="Miranda-Saavedra D."/>
            <person name="Angiuoli S.V."/>
            <person name="Creasy T."/>
            <person name="Amedeo P."/>
            <person name="Haas B."/>
            <person name="El-Sayed N.M."/>
            <person name="Wortman J.R."/>
            <person name="Feldblyum T."/>
            <person name="Tallon L."/>
            <person name="Schatz M."/>
            <person name="Shumway M."/>
            <person name="Koo H."/>
            <person name="Salzberg S.L."/>
            <person name="Schobel S."/>
            <person name="Pertea M."/>
            <person name="Pop M."/>
            <person name="White O."/>
            <person name="Barton G.J."/>
            <person name="Carlow C.K."/>
            <person name="Crawford M.J."/>
            <person name="Daub J."/>
            <person name="Dimmic M.W."/>
            <person name="Estes C.F."/>
            <person name="Foster J.M."/>
            <person name="Ganatra M."/>
            <person name="Gregory W.F."/>
            <person name="Johnson N.M."/>
            <person name="Jin J."/>
            <person name="Komuniecki R."/>
            <person name="Korf I."/>
            <person name="Kumar S."/>
            <person name="Laney S."/>
            <person name="Li B.W."/>
            <person name="Li W."/>
            <person name="Lindblom T.H."/>
            <person name="Lustigman S."/>
            <person name="Ma D."/>
            <person name="Maina C.V."/>
            <person name="Martin D.M."/>
            <person name="McCarter J.P."/>
            <person name="McReynolds L."/>
            <person name="Mitreva M."/>
            <person name="Nutman T.B."/>
            <person name="Parkinson J."/>
            <person name="Peregrin-Alvarez J.M."/>
            <person name="Poole C."/>
            <person name="Ren Q."/>
            <person name="Saunders L."/>
            <person name="Sluder A.E."/>
            <person name="Smith K."/>
            <person name="Stanke M."/>
            <person name="Unnasch T.R."/>
            <person name="Ware J."/>
            <person name="Wei A.D."/>
            <person name="Weil G."/>
            <person name="Williams D.J."/>
            <person name="Zhang Y."/>
            <person name="Williams S.A."/>
            <person name="Fraser-Liggett C."/>
            <person name="Slatko B."/>
            <person name="Blaxter M.L."/>
            <person name="Scott A.L."/>
        </authorList>
    </citation>
    <scope>NUCLEOTIDE SEQUENCE</scope>
    <source>
        <strain evidence="1 3">FR3</strain>
    </source>
</reference>
<organism evidence="1">
    <name type="scientific">Brugia malayi</name>
    <name type="common">Filarial nematode worm</name>
    <dbReference type="NCBI Taxonomy" id="6279"/>
    <lineage>
        <taxon>Eukaryota</taxon>
        <taxon>Metazoa</taxon>
        <taxon>Ecdysozoa</taxon>
        <taxon>Nematoda</taxon>
        <taxon>Chromadorea</taxon>
        <taxon>Rhabditida</taxon>
        <taxon>Spirurina</taxon>
        <taxon>Spiruromorpha</taxon>
        <taxon>Filarioidea</taxon>
        <taxon>Onchocercidae</taxon>
        <taxon>Brugia</taxon>
    </lineage>
</organism>
<dbReference type="KEGG" id="bmy:BM_BM9403"/>